<evidence type="ECO:0000313" key="3">
    <source>
        <dbReference type="Proteomes" id="UP000325081"/>
    </source>
</evidence>
<dbReference type="InterPro" id="IPR050317">
    <property type="entry name" value="Plant_Fungal_Acyltransferase"/>
</dbReference>
<comment type="similarity">
    <text evidence="1">Belongs to the plant acyltransferase family.</text>
</comment>
<keyword evidence="2" id="KW-0808">Transferase</keyword>
<dbReference type="Pfam" id="PF02458">
    <property type="entry name" value="Transferase"/>
    <property type="match status" value="1"/>
</dbReference>
<evidence type="ECO:0000256" key="1">
    <source>
        <dbReference type="ARBA" id="ARBA00009861"/>
    </source>
</evidence>
<protein>
    <submittedName>
        <fullName evidence="2">HXXXD-type acyl-transferase family protein</fullName>
    </submittedName>
</protein>
<sequence>MEQEKRSRVRVESLLSVVSSKPIEPGKIHELSLVDQAMSPYTIHLVFYYSSNPFSRGPMPTDLDNLRVSLSRTLDEYPVVTGRLTKGPDGRWQVKCNDAGVRMVQASVSCPLDEWLGSADASEERDLTVWENMPGDPSFWSPFRIQINNFKCGGLAIGLSCTHMHADITSAAALMKSWAEVHSAQPFTNPPIFHHLPQIQSPTVPTNVSIVGHSPKLTMKFSAPAIESLLSQVRSRCPNATPFDALAALFWSPQLQGSNRSLCVCVDSREKGLAPRGYFGNAFIFSLVSADEEQSPELGQLVDCIHRHVAGLGGDGDFWTYTSHLTCVDFEGSTMYDVEFDKGESPVHVSCRVGNFYGKGLITVMPSPDGGRTVTAVLPEEQIAVLCKDGPIRELHPTLLLSSSP</sequence>
<dbReference type="AlphaFoldDB" id="A0A5A7QDU3"/>
<gene>
    <name evidence="2" type="ORF">STAS_19339</name>
</gene>
<dbReference type="Proteomes" id="UP000325081">
    <property type="component" value="Unassembled WGS sequence"/>
</dbReference>
<keyword evidence="3" id="KW-1185">Reference proteome</keyword>
<dbReference type="EMBL" id="BKCP01006393">
    <property type="protein sequence ID" value="GER42547.1"/>
    <property type="molecule type" value="Genomic_DNA"/>
</dbReference>
<proteinExistence type="inferred from homology"/>
<dbReference type="PANTHER" id="PTHR31642:SF316">
    <property type="entry name" value="PROTEIN ECERIFERUM 26-LIKE"/>
    <property type="match status" value="1"/>
</dbReference>
<name>A0A5A7QDU3_STRAF</name>
<dbReference type="PANTHER" id="PTHR31642">
    <property type="entry name" value="TRICHOTHECENE 3-O-ACETYLTRANSFERASE"/>
    <property type="match status" value="1"/>
</dbReference>
<evidence type="ECO:0000313" key="2">
    <source>
        <dbReference type="EMBL" id="GER42547.1"/>
    </source>
</evidence>
<dbReference type="SUPFAM" id="SSF52777">
    <property type="entry name" value="CoA-dependent acyltransferases"/>
    <property type="match status" value="1"/>
</dbReference>
<dbReference type="Gene3D" id="3.30.559.10">
    <property type="entry name" value="Chloramphenicol acetyltransferase-like domain"/>
    <property type="match status" value="2"/>
</dbReference>
<dbReference type="GO" id="GO:0016747">
    <property type="term" value="F:acyltransferase activity, transferring groups other than amino-acyl groups"/>
    <property type="evidence" value="ECO:0007669"/>
    <property type="project" value="TreeGrafter"/>
</dbReference>
<dbReference type="InterPro" id="IPR023213">
    <property type="entry name" value="CAT-like_dom_sf"/>
</dbReference>
<organism evidence="2 3">
    <name type="scientific">Striga asiatica</name>
    <name type="common">Asiatic witchweed</name>
    <name type="synonym">Buchnera asiatica</name>
    <dbReference type="NCBI Taxonomy" id="4170"/>
    <lineage>
        <taxon>Eukaryota</taxon>
        <taxon>Viridiplantae</taxon>
        <taxon>Streptophyta</taxon>
        <taxon>Embryophyta</taxon>
        <taxon>Tracheophyta</taxon>
        <taxon>Spermatophyta</taxon>
        <taxon>Magnoliopsida</taxon>
        <taxon>eudicotyledons</taxon>
        <taxon>Gunneridae</taxon>
        <taxon>Pentapetalae</taxon>
        <taxon>asterids</taxon>
        <taxon>lamiids</taxon>
        <taxon>Lamiales</taxon>
        <taxon>Orobanchaceae</taxon>
        <taxon>Buchnereae</taxon>
        <taxon>Striga</taxon>
    </lineage>
</organism>
<accession>A0A5A7QDU3</accession>
<comment type="caution">
    <text evidence="2">The sequence shown here is derived from an EMBL/GenBank/DDBJ whole genome shotgun (WGS) entry which is preliminary data.</text>
</comment>
<dbReference type="OrthoDB" id="671439at2759"/>
<reference evidence="3" key="1">
    <citation type="journal article" date="2019" name="Curr. Biol.">
        <title>Genome Sequence of Striga asiatica Provides Insight into the Evolution of Plant Parasitism.</title>
        <authorList>
            <person name="Yoshida S."/>
            <person name="Kim S."/>
            <person name="Wafula E.K."/>
            <person name="Tanskanen J."/>
            <person name="Kim Y.M."/>
            <person name="Honaas L."/>
            <person name="Yang Z."/>
            <person name="Spallek T."/>
            <person name="Conn C.E."/>
            <person name="Ichihashi Y."/>
            <person name="Cheong K."/>
            <person name="Cui S."/>
            <person name="Der J.P."/>
            <person name="Gundlach H."/>
            <person name="Jiao Y."/>
            <person name="Hori C."/>
            <person name="Ishida J.K."/>
            <person name="Kasahara H."/>
            <person name="Kiba T."/>
            <person name="Kim M.S."/>
            <person name="Koo N."/>
            <person name="Laohavisit A."/>
            <person name="Lee Y.H."/>
            <person name="Lumba S."/>
            <person name="McCourt P."/>
            <person name="Mortimer J.C."/>
            <person name="Mutuku J.M."/>
            <person name="Nomura T."/>
            <person name="Sasaki-Sekimoto Y."/>
            <person name="Seto Y."/>
            <person name="Wang Y."/>
            <person name="Wakatake T."/>
            <person name="Sakakibara H."/>
            <person name="Demura T."/>
            <person name="Yamaguchi S."/>
            <person name="Yoneyama K."/>
            <person name="Manabe R.I."/>
            <person name="Nelson D.C."/>
            <person name="Schulman A.H."/>
            <person name="Timko M.P."/>
            <person name="dePamphilis C.W."/>
            <person name="Choi D."/>
            <person name="Shirasu K."/>
        </authorList>
    </citation>
    <scope>NUCLEOTIDE SEQUENCE [LARGE SCALE GENOMIC DNA]</scope>
    <source>
        <strain evidence="3">cv. UVA1</strain>
    </source>
</reference>